<dbReference type="RefSeq" id="WP_011344562.1">
    <property type="nucleotide sequence ID" value="NC_007503.1"/>
</dbReference>
<dbReference type="STRING" id="246194.CHY_1667"/>
<dbReference type="OrthoDB" id="1954318at2"/>
<dbReference type="InterPro" id="IPR010064">
    <property type="entry name" value="HK97-gp10_tail"/>
</dbReference>
<organism evidence="1 2">
    <name type="scientific">Carboxydothermus hydrogenoformans (strain ATCC BAA-161 / DSM 6008 / Z-2901)</name>
    <dbReference type="NCBI Taxonomy" id="246194"/>
    <lineage>
        <taxon>Bacteria</taxon>
        <taxon>Bacillati</taxon>
        <taxon>Bacillota</taxon>
        <taxon>Clostridia</taxon>
        <taxon>Thermoanaerobacterales</taxon>
        <taxon>Thermoanaerobacteraceae</taxon>
        <taxon>Carboxydothermus</taxon>
    </lineage>
</organism>
<protein>
    <submittedName>
        <fullName evidence="1">Uncharacterized protein</fullName>
    </submittedName>
</protein>
<dbReference type="AlphaFoldDB" id="Q3ABJ7"/>
<dbReference type="InParanoid" id="Q3ABJ7"/>
<keyword evidence="2" id="KW-1185">Reference proteome</keyword>
<dbReference type="Proteomes" id="UP000002706">
    <property type="component" value="Chromosome"/>
</dbReference>
<dbReference type="EMBL" id="CP000141">
    <property type="protein sequence ID" value="ABB15996.1"/>
    <property type="molecule type" value="Genomic_DNA"/>
</dbReference>
<dbReference type="eggNOG" id="ENOG50337QY">
    <property type="taxonomic scope" value="Bacteria"/>
</dbReference>
<evidence type="ECO:0000313" key="1">
    <source>
        <dbReference type="EMBL" id="ABB15996.1"/>
    </source>
</evidence>
<name>Q3ABJ7_CARHZ</name>
<evidence type="ECO:0000313" key="2">
    <source>
        <dbReference type="Proteomes" id="UP000002706"/>
    </source>
</evidence>
<sequence>MADYKFEWHGEKVLSKVDKAIRTALLTAGADLQRKSAKQAPKEYGDLEADCKVSDIKNEGNRFYVTVGYSLPYAIKQHEDLTLRHPNPRSKLSVPGRKAKYLEDPYKENVNKYEKLIANAIHEEIGD</sequence>
<proteinExistence type="predicted"/>
<dbReference type="HOGENOM" id="CLU_1783513_0_0_9"/>
<reference evidence="1 2" key="1">
    <citation type="journal article" date="2005" name="PLoS Genet.">
        <title>Life in hot carbon monoxide: the complete genome sequence of Carboxydothermus hydrogenoformans Z-2901.</title>
        <authorList>
            <person name="Wu M."/>
            <person name="Ren Q."/>
            <person name="Durkin A.S."/>
            <person name="Daugherty S.C."/>
            <person name="Brinkac L.M."/>
            <person name="Dodson R.J."/>
            <person name="Madupu R."/>
            <person name="Sullivan S.A."/>
            <person name="Kolonay J.F."/>
            <person name="Haft D.H."/>
            <person name="Nelson W.C."/>
            <person name="Tallon L.J."/>
            <person name="Jones K.M."/>
            <person name="Ulrich L.E."/>
            <person name="Gonzalez J.M."/>
            <person name="Zhulin I.B."/>
            <person name="Robb F.T."/>
            <person name="Eisen J.A."/>
        </authorList>
    </citation>
    <scope>NUCLEOTIDE SEQUENCE [LARGE SCALE GENOMIC DNA]</scope>
    <source>
        <strain evidence="2">ATCC BAA-161 / DSM 6008 / Z-2901</strain>
    </source>
</reference>
<gene>
    <name evidence="1" type="ordered locus">CHY_1667</name>
</gene>
<dbReference type="Pfam" id="PF04883">
    <property type="entry name" value="HK97-gp10_like"/>
    <property type="match status" value="1"/>
</dbReference>
<accession>Q3ABJ7</accession>
<dbReference type="KEGG" id="chy:CHY_1667"/>